<proteinExistence type="predicted"/>
<evidence type="ECO:0000256" key="3">
    <source>
        <dbReference type="ARBA" id="ARBA00022989"/>
    </source>
</evidence>
<dbReference type="Proteomes" id="UP000237423">
    <property type="component" value="Unassembled WGS sequence"/>
</dbReference>
<dbReference type="PANTHER" id="PTHR43833:SF9">
    <property type="entry name" value="POTASSIUM CHANNEL PROTEIN YUGO-RELATED"/>
    <property type="match status" value="1"/>
</dbReference>
<feature type="transmembrane region" description="Helical" evidence="6">
    <location>
        <begin position="215"/>
        <end position="231"/>
    </location>
</feature>
<keyword evidence="8" id="KW-0406">Ion transport</keyword>
<dbReference type="InterPro" id="IPR036721">
    <property type="entry name" value="RCK_C_sf"/>
</dbReference>
<dbReference type="InterPro" id="IPR050721">
    <property type="entry name" value="Trk_Ktr_HKT_K-transport"/>
</dbReference>
<evidence type="ECO:0000313" key="9">
    <source>
        <dbReference type="Proteomes" id="UP000237423"/>
    </source>
</evidence>
<dbReference type="Gene3D" id="3.30.70.1450">
    <property type="entry name" value="Regulator of K+ conductance, C-terminal domain"/>
    <property type="match status" value="1"/>
</dbReference>
<keyword evidence="3 6" id="KW-1133">Transmembrane helix</keyword>
<dbReference type="SUPFAM" id="SSF116726">
    <property type="entry name" value="TrkA C-terminal domain-like"/>
    <property type="match status" value="1"/>
</dbReference>
<comment type="subcellular location">
    <subcellularLocation>
        <location evidence="1">Membrane</location>
        <topology evidence="1">Multi-pass membrane protein</topology>
    </subcellularLocation>
</comment>
<dbReference type="InterPro" id="IPR036291">
    <property type="entry name" value="NAD(P)-bd_dom_sf"/>
</dbReference>
<keyword evidence="8" id="KW-0813">Transport</keyword>
<dbReference type="Pfam" id="PF02254">
    <property type="entry name" value="TrkA_N"/>
    <property type="match status" value="1"/>
</dbReference>
<dbReference type="PANTHER" id="PTHR43833">
    <property type="entry name" value="POTASSIUM CHANNEL PROTEIN 2-RELATED-RELATED"/>
    <property type="match status" value="1"/>
</dbReference>
<dbReference type="Pfam" id="PF00520">
    <property type="entry name" value="Ion_trans"/>
    <property type="match status" value="1"/>
</dbReference>
<dbReference type="GO" id="GO:0005216">
    <property type="term" value="F:monoatomic ion channel activity"/>
    <property type="evidence" value="ECO:0007669"/>
    <property type="project" value="InterPro"/>
</dbReference>
<dbReference type="SUPFAM" id="SSF81324">
    <property type="entry name" value="Voltage-gated potassium channels"/>
    <property type="match status" value="1"/>
</dbReference>
<reference evidence="8 9" key="1">
    <citation type="submission" date="2017-11" db="EMBL/GenBank/DDBJ databases">
        <title>Draft Genome Sequence of Methylobacter psychrotolerans Sph1T, an Obligate Methanotroph from Low-Temperature Environments.</title>
        <authorList>
            <person name="Oshkin I.Y."/>
            <person name="Miroshnikov K."/>
            <person name="Belova S.E."/>
            <person name="Korzhenkov A."/>
            <person name="Toshchakov S.V."/>
            <person name="Dedysh S.N."/>
        </authorList>
    </citation>
    <scope>NUCLEOTIDE SEQUENCE [LARGE SCALE GENOMIC DNA]</scope>
    <source>
        <strain evidence="8 9">Sph1</strain>
    </source>
</reference>
<dbReference type="PRINTS" id="PR00169">
    <property type="entry name" value="KCHANNEL"/>
</dbReference>
<comment type="caution">
    <text evidence="8">The sequence shown here is derived from an EMBL/GenBank/DDBJ whole genome shotgun (WGS) entry which is preliminary data.</text>
</comment>
<protein>
    <recommendedName>
        <fullName evidence="5">BK channel</fullName>
    </recommendedName>
</protein>
<keyword evidence="8" id="KW-0407">Ion channel</keyword>
<feature type="domain" description="RCK N-terminal" evidence="7">
    <location>
        <begin position="287"/>
        <end position="405"/>
    </location>
</feature>
<gene>
    <name evidence="8" type="ORF">AADEFJLK_03642</name>
</gene>
<evidence type="ECO:0000256" key="5">
    <source>
        <dbReference type="ARBA" id="ARBA00029579"/>
    </source>
</evidence>
<dbReference type="GO" id="GO:0016020">
    <property type="term" value="C:membrane"/>
    <property type="evidence" value="ECO:0007669"/>
    <property type="project" value="UniProtKB-SubCell"/>
</dbReference>
<name>A0A2S5CI57_9GAMM</name>
<evidence type="ECO:0000256" key="4">
    <source>
        <dbReference type="ARBA" id="ARBA00023136"/>
    </source>
</evidence>
<dbReference type="GO" id="GO:0006813">
    <property type="term" value="P:potassium ion transport"/>
    <property type="evidence" value="ECO:0007669"/>
    <property type="project" value="InterPro"/>
</dbReference>
<dbReference type="RefSeq" id="WP_103975285.1">
    <property type="nucleotide sequence ID" value="NZ_PGFZ01000010.1"/>
</dbReference>
<feature type="transmembrane region" description="Helical" evidence="6">
    <location>
        <begin position="243"/>
        <end position="267"/>
    </location>
</feature>
<accession>A0A2S5CI57</accession>
<dbReference type="InterPro" id="IPR005821">
    <property type="entry name" value="Ion_trans_dom"/>
</dbReference>
<dbReference type="AlphaFoldDB" id="A0A2S5CI57"/>
<sequence length="534" mass="60660">MFSRLLVSIAYFLQDSPYYRHTKQFFYNLLENPDSRLKANFDIVMIALVMFSVFLLIYEVDTPLTALDMQFEQTLILIFTLEYLLRGWLYNDCHKIILAHYEKTRYLNIPFSLITVLGKIFAQKWAYMSSPLALIDLLAILPSYRPLRMLRLFLIFRLFKLFRYFNSLKLFTEVLASKRFELYTLAIFLSFVVFIGSTAIYLFEKPTNSSQVAHLFDAVYFTIVTVSTVGYGDITPHTTGGRIVAMVLILSGLGVFSFLTSIMVSAFNDKMQDMRENQTYTELKRCRDYVIICGFGRVGEHLAARLKAERQHFVIIDINADNVSKAKRLGYLVIQADASKNAVLLQAGLNQGANSVVCTTGNDVVNVYITLSSRHLNPDIRIVSRANNPDTIKKLYQAGASDVIQPFAIAGLVAAEYIGQPVAFEAIFGILKQEKQYMIDTLTVTGPSFIEAKTLAELDFIGRKLVLLGIVSDNPAHNQHKNRYPVSHQHFYFNPPAHFVLHSGDVLVLLGRDVSIGHLRQQIARSRFNNSRKS</sequence>
<evidence type="ECO:0000259" key="7">
    <source>
        <dbReference type="PROSITE" id="PS51201"/>
    </source>
</evidence>
<evidence type="ECO:0000256" key="2">
    <source>
        <dbReference type="ARBA" id="ARBA00022692"/>
    </source>
</evidence>
<dbReference type="PROSITE" id="PS51201">
    <property type="entry name" value="RCK_N"/>
    <property type="match status" value="1"/>
</dbReference>
<evidence type="ECO:0000256" key="6">
    <source>
        <dbReference type="SAM" id="Phobius"/>
    </source>
</evidence>
<feature type="transmembrane region" description="Helical" evidence="6">
    <location>
        <begin position="185"/>
        <end position="203"/>
    </location>
</feature>
<dbReference type="EMBL" id="PGFZ01000010">
    <property type="protein sequence ID" value="POZ50447.1"/>
    <property type="molecule type" value="Genomic_DNA"/>
</dbReference>
<keyword evidence="4 6" id="KW-0472">Membrane</keyword>
<keyword evidence="2 6" id="KW-0812">Transmembrane</keyword>
<dbReference type="Gene3D" id="1.10.287.70">
    <property type="match status" value="1"/>
</dbReference>
<dbReference type="InterPro" id="IPR003148">
    <property type="entry name" value="RCK_N"/>
</dbReference>
<dbReference type="Gene3D" id="3.40.50.720">
    <property type="entry name" value="NAD(P)-binding Rossmann-like Domain"/>
    <property type="match status" value="1"/>
</dbReference>
<feature type="transmembrane region" description="Helical" evidence="6">
    <location>
        <begin position="39"/>
        <end position="58"/>
    </location>
</feature>
<evidence type="ECO:0000313" key="8">
    <source>
        <dbReference type="EMBL" id="POZ50447.1"/>
    </source>
</evidence>
<dbReference type="SUPFAM" id="SSF51735">
    <property type="entry name" value="NAD(P)-binding Rossmann-fold domains"/>
    <property type="match status" value="1"/>
</dbReference>
<organism evidence="8 9">
    <name type="scientific">Methylovulum psychrotolerans</name>
    <dbReference type="NCBI Taxonomy" id="1704499"/>
    <lineage>
        <taxon>Bacteria</taxon>
        <taxon>Pseudomonadati</taxon>
        <taxon>Pseudomonadota</taxon>
        <taxon>Gammaproteobacteria</taxon>
        <taxon>Methylococcales</taxon>
        <taxon>Methylococcaceae</taxon>
        <taxon>Methylovulum</taxon>
    </lineage>
</organism>
<evidence type="ECO:0000256" key="1">
    <source>
        <dbReference type="ARBA" id="ARBA00004141"/>
    </source>
</evidence>